<reference evidence="5" key="1">
    <citation type="submission" date="2011-01" db="EMBL/GenBank/DDBJ databases">
        <title>Complete sequence of chromosome of Acidobacterium sp. MP5ACTX9.</title>
        <authorList>
            <consortium name="US DOE Joint Genome Institute"/>
            <person name="Lucas S."/>
            <person name="Copeland A."/>
            <person name="Lapidus A."/>
            <person name="Cheng J.-F."/>
            <person name="Goodwin L."/>
            <person name="Pitluck S."/>
            <person name="Teshima H."/>
            <person name="Detter J.C."/>
            <person name="Han C."/>
            <person name="Tapia R."/>
            <person name="Land M."/>
            <person name="Hauser L."/>
            <person name="Kyrpides N."/>
            <person name="Ivanova N."/>
            <person name="Ovchinnikova G."/>
            <person name="Pagani I."/>
            <person name="Rawat S.R."/>
            <person name="Mannisto M."/>
            <person name="Haggblom M.M."/>
            <person name="Woyke T."/>
        </authorList>
    </citation>
    <scope>NUCLEOTIDE SEQUENCE [LARGE SCALE GENOMIC DNA]</scope>
    <source>
        <strain evidence="5">MP5ACTX9</strain>
    </source>
</reference>
<dbReference type="SUPFAM" id="SSF117892">
    <property type="entry name" value="Band 7/SPFH domain"/>
    <property type="match status" value="1"/>
</dbReference>
<dbReference type="Gene3D" id="6.10.250.2090">
    <property type="match status" value="1"/>
</dbReference>
<organism evidence="5">
    <name type="scientific">Granulicella tundricola (strain ATCC BAA-1859 / DSM 23138 / MP5ACTX9)</name>
    <dbReference type="NCBI Taxonomy" id="1198114"/>
    <lineage>
        <taxon>Bacteria</taxon>
        <taxon>Pseudomonadati</taxon>
        <taxon>Acidobacteriota</taxon>
        <taxon>Terriglobia</taxon>
        <taxon>Terriglobales</taxon>
        <taxon>Acidobacteriaceae</taxon>
        <taxon>Granulicella</taxon>
    </lineage>
</organism>
<dbReference type="HOGENOM" id="CLU_024949_3_3_0"/>
<dbReference type="Pfam" id="PF01145">
    <property type="entry name" value="Band_7"/>
    <property type="match status" value="1"/>
</dbReference>
<evidence type="ECO:0000313" key="5">
    <source>
        <dbReference type="Proteomes" id="UP000000343"/>
    </source>
</evidence>
<dbReference type="InterPro" id="IPR001107">
    <property type="entry name" value="Band_7"/>
</dbReference>
<dbReference type="GO" id="GO:0005886">
    <property type="term" value="C:plasma membrane"/>
    <property type="evidence" value="ECO:0007669"/>
    <property type="project" value="InterPro"/>
</dbReference>
<comment type="similarity">
    <text evidence="2">Belongs to the band 7/mec-2 family.</text>
</comment>
<dbReference type="eggNOG" id="COG0330">
    <property type="taxonomic scope" value="Bacteria"/>
</dbReference>
<dbReference type="OrthoDB" id="9809197at2"/>
<evidence type="ECO:0000256" key="1">
    <source>
        <dbReference type="ARBA" id="ARBA00004167"/>
    </source>
</evidence>
<dbReference type="PRINTS" id="PR00721">
    <property type="entry name" value="STOMATIN"/>
</dbReference>
<dbReference type="RefSeq" id="WP_013581151.1">
    <property type="nucleotide sequence ID" value="NC_015064.1"/>
</dbReference>
<dbReference type="SMART" id="SM00244">
    <property type="entry name" value="PHB"/>
    <property type="match status" value="1"/>
</dbReference>
<protein>
    <submittedName>
        <fullName evidence="4">Band 7 protein</fullName>
    </submittedName>
</protein>
<dbReference type="Gene3D" id="3.30.479.30">
    <property type="entry name" value="Band 7 domain"/>
    <property type="match status" value="1"/>
</dbReference>
<proteinExistence type="inferred from homology"/>
<dbReference type="PANTHER" id="PTHR10264:SF19">
    <property type="entry name" value="AT06885P-RELATED"/>
    <property type="match status" value="1"/>
</dbReference>
<dbReference type="KEGG" id="acm:AciX9_2813"/>
<dbReference type="InterPro" id="IPR001972">
    <property type="entry name" value="Stomatin_HflK_fam"/>
</dbReference>
<dbReference type="CDD" id="cd08826">
    <property type="entry name" value="SPFH_eoslipins_u1"/>
    <property type="match status" value="1"/>
</dbReference>
<name>E8WYD0_GRATM</name>
<comment type="subcellular location">
    <subcellularLocation>
        <location evidence="1">Membrane</location>
        <topology evidence="1">Single-pass membrane protein</topology>
    </subcellularLocation>
</comment>
<evidence type="ECO:0000256" key="2">
    <source>
        <dbReference type="ARBA" id="ARBA00008164"/>
    </source>
</evidence>
<dbReference type="GO" id="GO:0098552">
    <property type="term" value="C:side of membrane"/>
    <property type="evidence" value="ECO:0007669"/>
    <property type="project" value="UniProtKB-ARBA"/>
</dbReference>
<evidence type="ECO:0000313" key="4">
    <source>
        <dbReference type="EMBL" id="ADW69836.1"/>
    </source>
</evidence>
<dbReference type="InterPro" id="IPR043202">
    <property type="entry name" value="Band-7_stomatin-like"/>
</dbReference>
<sequence length="265" mass="29500">MSLPLLIVPVIIILYLLNSIKILKEYERAVVFQLGRVGKEAAGPGLIFVFAPIQTIVRVSLRQEAMEVPPQDIITRDNVTLKVNAVITLRVVNPIDAVINVSNYIYQTSQFAQTTLRSVLGEVDLDELLAHRDRLNQRIQTIIDGHTAPFGLKVVSVEVKQVDMPENMLRAMAKQAEAERERRAKIIHAEGEFNAAAKLVEAAALMATQPMTLQLRYLQTLTEIGVEKNTTIVFPLPMELMNLLNRTFTEPAKPVANANSEIANP</sequence>
<dbReference type="STRING" id="1198114.AciX9_2813"/>
<dbReference type="PANTHER" id="PTHR10264">
    <property type="entry name" value="BAND 7 PROTEIN-RELATED"/>
    <property type="match status" value="1"/>
</dbReference>
<dbReference type="InterPro" id="IPR036013">
    <property type="entry name" value="Band_7/SPFH_dom_sf"/>
</dbReference>
<dbReference type="FunFam" id="3.30.479.30:FF:000004">
    <property type="entry name" value="Putative membrane protease family, stomatin"/>
    <property type="match status" value="1"/>
</dbReference>
<feature type="domain" description="Band 7" evidence="3">
    <location>
        <begin position="18"/>
        <end position="176"/>
    </location>
</feature>
<dbReference type="EMBL" id="CP002480">
    <property type="protein sequence ID" value="ADW69836.1"/>
    <property type="molecule type" value="Genomic_DNA"/>
</dbReference>
<dbReference type="AlphaFoldDB" id="E8WYD0"/>
<accession>E8WYD0</accession>
<keyword evidence="5" id="KW-1185">Reference proteome</keyword>
<gene>
    <name evidence="4" type="ordered locus">AciX9_2813</name>
</gene>
<dbReference type="Proteomes" id="UP000000343">
    <property type="component" value="Chromosome"/>
</dbReference>
<dbReference type="PaxDb" id="1198114-AciX9_2813"/>
<evidence type="ECO:0000259" key="3">
    <source>
        <dbReference type="SMART" id="SM00244"/>
    </source>
</evidence>